<comment type="subcellular location">
    <subcellularLocation>
        <location evidence="1">Membrane</location>
        <topology evidence="1">Multi-pass membrane protein</topology>
    </subcellularLocation>
</comment>
<feature type="transmembrane region" description="Helical" evidence="6">
    <location>
        <begin position="202"/>
        <end position="226"/>
    </location>
</feature>
<dbReference type="GO" id="GO:1905039">
    <property type="term" value="P:carboxylic acid transmembrane transport"/>
    <property type="evidence" value="ECO:0007669"/>
    <property type="project" value="UniProtKB-ARBA"/>
</dbReference>
<feature type="transmembrane region" description="Helical" evidence="6">
    <location>
        <begin position="281"/>
        <end position="298"/>
    </location>
</feature>
<feature type="domain" description="Citrate transporter-like" evidence="7">
    <location>
        <begin position="45"/>
        <end position="393"/>
    </location>
</feature>
<dbReference type="InterPro" id="IPR004680">
    <property type="entry name" value="Cit_transptr-like_dom"/>
</dbReference>
<feature type="transmembrane region" description="Helical" evidence="6">
    <location>
        <begin position="136"/>
        <end position="154"/>
    </location>
</feature>
<dbReference type="PANTHER" id="PTHR10283:SF82">
    <property type="entry name" value="SOLUTE CARRIER FAMILY 13 MEMBER 2"/>
    <property type="match status" value="1"/>
</dbReference>
<evidence type="ECO:0000259" key="7">
    <source>
        <dbReference type="Pfam" id="PF03600"/>
    </source>
</evidence>
<feature type="transmembrane region" description="Helical" evidence="6">
    <location>
        <begin position="389"/>
        <end position="408"/>
    </location>
</feature>
<feature type="transmembrane region" description="Helical" evidence="6">
    <location>
        <begin position="428"/>
        <end position="448"/>
    </location>
</feature>
<keyword evidence="4 6" id="KW-1133">Transmembrane helix</keyword>
<dbReference type="GO" id="GO:0008514">
    <property type="term" value="F:organic anion transmembrane transporter activity"/>
    <property type="evidence" value="ECO:0007669"/>
    <property type="project" value="UniProtKB-ARBA"/>
</dbReference>
<feature type="transmembrane region" description="Helical" evidence="6">
    <location>
        <begin position="347"/>
        <end position="377"/>
    </location>
</feature>
<feature type="transmembrane region" description="Helical" evidence="6">
    <location>
        <begin position="310"/>
        <end position="335"/>
    </location>
</feature>
<protein>
    <submittedName>
        <fullName evidence="8">Anion transporter</fullName>
    </submittedName>
</protein>
<dbReference type="HOGENOM" id="CLU_005170_0_0_6"/>
<dbReference type="Proteomes" id="UP000000639">
    <property type="component" value="Chromosome"/>
</dbReference>
<feature type="transmembrane region" description="Helical" evidence="6">
    <location>
        <begin position="80"/>
        <end position="99"/>
    </location>
</feature>
<name>A1SX59_PSYIN</name>
<evidence type="ECO:0000313" key="9">
    <source>
        <dbReference type="Proteomes" id="UP000000639"/>
    </source>
</evidence>
<evidence type="ECO:0000256" key="5">
    <source>
        <dbReference type="ARBA" id="ARBA00023136"/>
    </source>
</evidence>
<proteinExistence type="predicted"/>
<dbReference type="Pfam" id="PF03600">
    <property type="entry name" value="CitMHS"/>
    <property type="match status" value="1"/>
</dbReference>
<dbReference type="InterPro" id="IPR001898">
    <property type="entry name" value="SLC13A/DASS"/>
</dbReference>
<evidence type="ECO:0000256" key="2">
    <source>
        <dbReference type="ARBA" id="ARBA00022448"/>
    </source>
</evidence>
<keyword evidence="9" id="KW-1185">Reference proteome</keyword>
<organism evidence="8 9">
    <name type="scientific">Psychromonas ingrahamii (strain DSM 17664 / CCUG 51855 / 37)</name>
    <dbReference type="NCBI Taxonomy" id="357804"/>
    <lineage>
        <taxon>Bacteria</taxon>
        <taxon>Pseudomonadati</taxon>
        <taxon>Pseudomonadota</taxon>
        <taxon>Gammaproteobacteria</taxon>
        <taxon>Alteromonadales</taxon>
        <taxon>Psychromonadaceae</taxon>
        <taxon>Psychromonas</taxon>
    </lineage>
</organism>
<reference evidence="8 9" key="1">
    <citation type="submission" date="2007-01" db="EMBL/GenBank/DDBJ databases">
        <title>Complete sequence of Psychromonas ingrahamii 37.</title>
        <authorList>
            <consortium name="US DOE Joint Genome Institute"/>
            <person name="Copeland A."/>
            <person name="Lucas S."/>
            <person name="Lapidus A."/>
            <person name="Barry K."/>
            <person name="Detter J.C."/>
            <person name="Glavina del Rio T."/>
            <person name="Hammon N."/>
            <person name="Israni S."/>
            <person name="Dalin E."/>
            <person name="Tice H."/>
            <person name="Pitluck S."/>
            <person name="Thompson L.S."/>
            <person name="Brettin T."/>
            <person name="Bruce D."/>
            <person name="Han C."/>
            <person name="Tapia R."/>
            <person name="Schmutz J."/>
            <person name="Larimer F."/>
            <person name="Land M."/>
            <person name="Hauser L."/>
            <person name="Kyrpides N."/>
            <person name="Ivanova N."/>
            <person name="Staley J."/>
            <person name="Richardson P."/>
        </authorList>
    </citation>
    <scope>NUCLEOTIDE SEQUENCE [LARGE SCALE GENOMIC DNA]</scope>
    <source>
        <strain evidence="8 9">37</strain>
    </source>
</reference>
<dbReference type="PANTHER" id="PTHR10283">
    <property type="entry name" value="SOLUTE CARRIER FAMILY 13 MEMBER"/>
    <property type="match status" value="1"/>
</dbReference>
<keyword evidence="2" id="KW-0813">Transport</keyword>
<feature type="transmembrane region" description="Helical" evidence="6">
    <location>
        <begin position="163"/>
        <end position="182"/>
    </location>
</feature>
<feature type="transmembrane region" description="Helical" evidence="6">
    <location>
        <begin position="20"/>
        <end position="44"/>
    </location>
</feature>
<dbReference type="eggNOG" id="COG0471">
    <property type="taxonomic scope" value="Bacteria"/>
</dbReference>
<dbReference type="EMBL" id="CP000510">
    <property type="protein sequence ID" value="ABM04074.1"/>
    <property type="molecule type" value="Genomic_DNA"/>
</dbReference>
<gene>
    <name evidence="8" type="ordered locus">Ping_2334</name>
</gene>
<dbReference type="NCBIfam" id="TIGR00785">
    <property type="entry name" value="dass"/>
    <property type="match status" value="1"/>
</dbReference>
<dbReference type="KEGG" id="pin:Ping_2334"/>
<dbReference type="AlphaFoldDB" id="A1SX59"/>
<feature type="transmembrane region" description="Helical" evidence="6">
    <location>
        <begin position="111"/>
        <end position="130"/>
    </location>
</feature>
<evidence type="ECO:0000256" key="4">
    <source>
        <dbReference type="ARBA" id="ARBA00022989"/>
    </source>
</evidence>
<keyword evidence="5 6" id="KW-0472">Membrane</keyword>
<accession>A1SX59</accession>
<evidence type="ECO:0000256" key="3">
    <source>
        <dbReference type="ARBA" id="ARBA00022692"/>
    </source>
</evidence>
<feature type="transmembrane region" description="Helical" evidence="6">
    <location>
        <begin position="251"/>
        <end position="269"/>
    </location>
</feature>
<dbReference type="STRING" id="357804.Ping_2334"/>
<sequence>MGNMDSNISKILLAIGCTLPVYFIAVIWLIPAQAITLALICLLVMLWSNNGLPLGVVSLLPILLFPMFDLLPTDEVTSNYSNAIIFLFIGGFLLAIAVEKTELHKIIANKILAFFPNTITGMIYALALTAGSLSAFLSNTTSCLLLIPLALFLSEDDALKKRFALAICYGASIGGIITPIGTPPNLILYGLLDQLNLPSIPFIQWILLVLPLALILFLFLGWMLSWGTKNQQITKKPLQQQPKLSTEQKKVTTILVTLILLLFINSPIQPYYGGLGLNEKGILLCAGLILFVPPISILNWSDSKKIPFEILFLFGAGFSIAHVFTSSGLAVQLATFLQSFSQLPLPLLILLIASLVTFSTEITSNTALISMILPVIYALGQQNGLDTRLLMMVATICASYAFMLPIATPPNAIAMSCAAVEVKNMIRYGFLLNLFSILLVFAVASTYWDYFLNF</sequence>
<evidence type="ECO:0000313" key="8">
    <source>
        <dbReference type="EMBL" id="ABM04074.1"/>
    </source>
</evidence>
<keyword evidence="3 6" id="KW-0812">Transmembrane</keyword>
<evidence type="ECO:0000256" key="6">
    <source>
        <dbReference type="SAM" id="Phobius"/>
    </source>
</evidence>
<dbReference type="GO" id="GO:0005886">
    <property type="term" value="C:plasma membrane"/>
    <property type="evidence" value="ECO:0007669"/>
    <property type="project" value="TreeGrafter"/>
</dbReference>
<evidence type="ECO:0000256" key="1">
    <source>
        <dbReference type="ARBA" id="ARBA00004141"/>
    </source>
</evidence>